<evidence type="ECO:0000313" key="1">
    <source>
        <dbReference type="EMBL" id="KAF0925953.1"/>
    </source>
</evidence>
<name>A0A6G1EMV0_9ORYZ</name>
<accession>A0A6G1EMV0</accession>
<evidence type="ECO:0000313" key="2">
    <source>
        <dbReference type="Proteomes" id="UP000479710"/>
    </source>
</evidence>
<proteinExistence type="predicted"/>
<dbReference type="Proteomes" id="UP000479710">
    <property type="component" value="Unassembled WGS sequence"/>
</dbReference>
<reference evidence="1 2" key="1">
    <citation type="submission" date="2019-11" db="EMBL/GenBank/DDBJ databases">
        <title>Whole genome sequence of Oryza granulata.</title>
        <authorList>
            <person name="Li W."/>
        </authorList>
    </citation>
    <scope>NUCLEOTIDE SEQUENCE [LARGE SCALE GENOMIC DNA]</scope>
    <source>
        <strain evidence="2">cv. Menghai</strain>
        <tissue evidence="1">Leaf</tissue>
    </source>
</reference>
<dbReference type="EMBL" id="SPHZ02000003">
    <property type="protein sequence ID" value="KAF0925953.1"/>
    <property type="molecule type" value="Genomic_DNA"/>
</dbReference>
<keyword evidence="2" id="KW-1185">Reference proteome</keyword>
<organism evidence="1 2">
    <name type="scientific">Oryza meyeriana var. granulata</name>
    <dbReference type="NCBI Taxonomy" id="110450"/>
    <lineage>
        <taxon>Eukaryota</taxon>
        <taxon>Viridiplantae</taxon>
        <taxon>Streptophyta</taxon>
        <taxon>Embryophyta</taxon>
        <taxon>Tracheophyta</taxon>
        <taxon>Spermatophyta</taxon>
        <taxon>Magnoliopsida</taxon>
        <taxon>Liliopsida</taxon>
        <taxon>Poales</taxon>
        <taxon>Poaceae</taxon>
        <taxon>BOP clade</taxon>
        <taxon>Oryzoideae</taxon>
        <taxon>Oryzeae</taxon>
        <taxon>Oryzinae</taxon>
        <taxon>Oryza</taxon>
        <taxon>Oryza meyeriana</taxon>
    </lineage>
</organism>
<sequence length="60" mass="6660">MEALEKMPVSLEKSQAEAWFAAATMADYIFACFVNHDPNFCLELVEEGFQAASEEATNVI</sequence>
<comment type="caution">
    <text evidence="1">The sequence shown here is derived from an EMBL/GenBank/DDBJ whole genome shotgun (WGS) entry which is preliminary data.</text>
</comment>
<dbReference type="AlphaFoldDB" id="A0A6G1EMV0"/>
<gene>
    <name evidence="1" type="ORF">E2562_018752</name>
</gene>
<protein>
    <submittedName>
        <fullName evidence="1">Uncharacterized protein</fullName>
    </submittedName>
</protein>